<name>A0A8J2X036_9STRA</name>
<feature type="compositionally biased region" description="Basic and acidic residues" evidence="4">
    <location>
        <begin position="503"/>
        <end position="512"/>
    </location>
</feature>
<dbReference type="Proteomes" id="UP000789595">
    <property type="component" value="Unassembled WGS sequence"/>
</dbReference>
<dbReference type="Pfam" id="PF00179">
    <property type="entry name" value="UQ_con"/>
    <property type="match status" value="1"/>
</dbReference>
<dbReference type="AlphaFoldDB" id="A0A8J2X036"/>
<dbReference type="GO" id="GO:0016740">
    <property type="term" value="F:transferase activity"/>
    <property type="evidence" value="ECO:0007669"/>
    <property type="project" value="UniProtKB-KW"/>
</dbReference>
<feature type="compositionally biased region" description="Acidic residues" evidence="4">
    <location>
        <begin position="444"/>
        <end position="456"/>
    </location>
</feature>
<feature type="domain" description="UBC core" evidence="5">
    <location>
        <begin position="283"/>
        <end position="434"/>
    </location>
</feature>
<accession>A0A8J2X036</accession>
<dbReference type="InterPro" id="IPR000608">
    <property type="entry name" value="UBC"/>
</dbReference>
<evidence type="ECO:0000313" key="6">
    <source>
        <dbReference type="EMBL" id="CAH0368771.1"/>
    </source>
</evidence>
<keyword evidence="2" id="KW-0833">Ubl conjugation pathway</keyword>
<dbReference type="SMART" id="SM00212">
    <property type="entry name" value="UBCc"/>
    <property type="match status" value="1"/>
</dbReference>
<dbReference type="SUPFAM" id="SSF54495">
    <property type="entry name" value="UBC-like"/>
    <property type="match status" value="1"/>
</dbReference>
<dbReference type="InterPro" id="IPR050113">
    <property type="entry name" value="Ub_conjugating_enzyme"/>
</dbReference>
<evidence type="ECO:0000256" key="4">
    <source>
        <dbReference type="SAM" id="MobiDB-lite"/>
    </source>
</evidence>
<dbReference type="Gene3D" id="3.10.110.10">
    <property type="entry name" value="Ubiquitin Conjugating Enzyme"/>
    <property type="match status" value="1"/>
</dbReference>
<evidence type="ECO:0000313" key="7">
    <source>
        <dbReference type="Proteomes" id="UP000789595"/>
    </source>
</evidence>
<evidence type="ECO:0000256" key="1">
    <source>
        <dbReference type="ARBA" id="ARBA00022679"/>
    </source>
</evidence>
<comment type="caution">
    <text evidence="6">The sequence shown here is derived from an EMBL/GenBank/DDBJ whole genome shotgun (WGS) entry which is preliminary data.</text>
</comment>
<keyword evidence="7" id="KW-1185">Reference proteome</keyword>
<proteinExistence type="predicted"/>
<dbReference type="OrthoDB" id="9973183at2759"/>
<dbReference type="PROSITE" id="PS00183">
    <property type="entry name" value="UBC_1"/>
    <property type="match status" value="1"/>
</dbReference>
<dbReference type="PANTHER" id="PTHR24067">
    <property type="entry name" value="UBIQUITIN-CONJUGATING ENZYME E2"/>
    <property type="match status" value="1"/>
</dbReference>
<dbReference type="PROSITE" id="PS50127">
    <property type="entry name" value="UBC_2"/>
    <property type="match status" value="1"/>
</dbReference>
<feature type="region of interest" description="Disordered" evidence="4">
    <location>
        <begin position="432"/>
        <end position="512"/>
    </location>
</feature>
<dbReference type="InterPro" id="IPR016135">
    <property type="entry name" value="UBQ-conjugating_enzyme/RWD"/>
</dbReference>
<evidence type="ECO:0000256" key="3">
    <source>
        <dbReference type="PROSITE-ProRule" id="PRU10133"/>
    </source>
</evidence>
<feature type="compositionally biased region" description="Low complexity" evidence="4">
    <location>
        <begin position="457"/>
        <end position="478"/>
    </location>
</feature>
<keyword evidence="1" id="KW-0808">Transferase</keyword>
<gene>
    <name evidence="6" type="ORF">PECAL_2P18560</name>
</gene>
<sequence>MRRGFLAAARPGPPPPPPADESKCFVCGGRRSASDANADVRCFGAPACGSCARRWRVEAALRTCRDAQRLATRGRLAPYLGRFVEQFEGIRAAAPEQLDQLLDALRRNKAVGRRRPGARVDAPPQGLVDDATLLRLAGRRTSDDRVVAALRRWARTTPEGLGLYEAYATLETLRAARADRARPGSWTYANGDVAKVAAALVSGRGDALGAAFADPTALSRLGRTCREATHCVARSAAAWRACCLARHPHLRRDGGDAARWRAAAHFAGLRQTRRPALPPATACCVPRLRRELKVLTEEPVAGLSALPREKDIRVWLATVDGPADTMYAGGRFRLSLQFADDYPLQPPRVRFLTQVFHPNVDVASGAVCVDLLTDAHWTPAANVRVVLLSLQSLLADPTAVDAESPANAEAAALLKNDRPAFERRARMDAANSLDFYDGARPEDEAPEELEAPDAGEEGSPAKWASEAAAWAAREAGVEAPPPADDGEDWAPRSSPLGKSPSKAAREAAMEIG</sequence>
<dbReference type="EMBL" id="CAKKNE010000002">
    <property type="protein sequence ID" value="CAH0368771.1"/>
    <property type="molecule type" value="Genomic_DNA"/>
</dbReference>
<feature type="region of interest" description="Disordered" evidence="4">
    <location>
        <begin position="1"/>
        <end position="20"/>
    </location>
</feature>
<evidence type="ECO:0000259" key="5">
    <source>
        <dbReference type="PROSITE" id="PS50127"/>
    </source>
</evidence>
<feature type="active site" description="Glycyl thioester intermediate" evidence="3">
    <location>
        <position position="368"/>
    </location>
</feature>
<reference evidence="6" key="1">
    <citation type="submission" date="2021-11" db="EMBL/GenBank/DDBJ databases">
        <authorList>
            <consortium name="Genoscope - CEA"/>
            <person name="William W."/>
        </authorList>
    </citation>
    <scope>NUCLEOTIDE SEQUENCE</scope>
</reference>
<organism evidence="6 7">
    <name type="scientific">Pelagomonas calceolata</name>
    <dbReference type="NCBI Taxonomy" id="35677"/>
    <lineage>
        <taxon>Eukaryota</taxon>
        <taxon>Sar</taxon>
        <taxon>Stramenopiles</taxon>
        <taxon>Ochrophyta</taxon>
        <taxon>Pelagophyceae</taxon>
        <taxon>Pelagomonadales</taxon>
        <taxon>Pelagomonadaceae</taxon>
        <taxon>Pelagomonas</taxon>
    </lineage>
</organism>
<protein>
    <recommendedName>
        <fullName evidence="5">UBC core domain-containing protein</fullName>
    </recommendedName>
</protein>
<evidence type="ECO:0000256" key="2">
    <source>
        <dbReference type="ARBA" id="ARBA00022786"/>
    </source>
</evidence>
<dbReference type="InterPro" id="IPR023313">
    <property type="entry name" value="UBQ-conjugating_AS"/>
</dbReference>